<protein>
    <submittedName>
        <fullName evidence="2">Uncharacterized protein</fullName>
    </submittedName>
</protein>
<name>A0AAD4GBD8_BOLED</name>
<dbReference type="Proteomes" id="UP001194468">
    <property type="component" value="Unassembled WGS sequence"/>
</dbReference>
<reference evidence="2" key="2">
    <citation type="journal article" date="2020" name="Nat. Commun.">
        <title>Large-scale genome sequencing of mycorrhizal fungi provides insights into the early evolution of symbiotic traits.</title>
        <authorList>
            <person name="Miyauchi S."/>
            <person name="Kiss E."/>
            <person name="Kuo A."/>
            <person name="Drula E."/>
            <person name="Kohler A."/>
            <person name="Sanchez-Garcia M."/>
            <person name="Morin E."/>
            <person name="Andreopoulos B."/>
            <person name="Barry K.W."/>
            <person name="Bonito G."/>
            <person name="Buee M."/>
            <person name="Carver A."/>
            <person name="Chen C."/>
            <person name="Cichocki N."/>
            <person name="Clum A."/>
            <person name="Culley D."/>
            <person name="Crous P.W."/>
            <person name="Fauchery L."/>
            <person name="Girlanda M."/>
            <person name="Hayes R.D."/>
            <person name="Keri Z."/>
            <person name="LaButti K."/>
            <person name="Lipzen A."/>
            <person name="Lombard V."/>
            <person name="Magnuson J."/>
            <person name="Maillard F."/>
            <person name="Murat C."/>
            <person name="Nolan M."/>
            <person name="Ohm R.A."/>
            <person name="Pangilinan J."/>
            <person name="Pereira M.F."/>
            <person name="Perotto S."/>
            <person name="Peter M."/>
            <person name="Pfister S."/>
            <person name="Riley R."/>
            <person name="Sitrit Y."/>
            <person name="Stielow J.B."/>
            <person name="Szollosi G."/>
            <person name="Zifcakova L."/>
            <person name="Stursova M."/>
            <person name="Spatafora J.W."/>
            <person name="Tedersoo L."/>
            <person name="Vaario L.M."/>
            <person name="Yamada A."/>
            <person name="Yan M."/>
            <person name="Wang P."/>
            <person name="Xu J."/>
            <person name="Bruns T."/>
            <person name="Baldrian P."/>
            <person name="Vilgalys R."/>
            <person name="Dunand C."/>
            <person name="Henrissat B."/>
            <person name="Grigoriev I.V."/>
            <person name="Hibbett D."/>
            <person name="Nagy L.G."/>
            <person name="Martin F.M."/>
        </authorList>
    </citation>
    <scope>NUCLEOTIDE SEQUENCE</scope>
    <source>
        <strain evidence="2">BED1</strain>
    </source>
</reference>
<evidence type="ECO:0000313" key="2">
    <source>
        <dbReference type="EMBL" id="KAF8434359.1"/>
    </source>
</evidence>
<comment type="caution">
    <text evidence="2">The sequence shown here is derived from an EMBL/GenBank/DDBJ whole genome shotgun (WGS) entry which is preliminary data.</text>
</comment>
<dbReference type="Pfam" id="PF18759">
    <property type="entry name" value="Plavaka"/>
    <property type="match status" value="1"/>
</dbReference>
<dbReference type="InterPro" id="IPR041078">
    <property type="entry name" value="Plavaka"/>
</dbReference>
<accession>A0AAD4GBD8</accession>
<organism evidence="2 3">
    <name type="scientific">Boletus edulis BED1</name>
    <dbReference type="NCBI Taxonomy" id="1328754"/>
    <lineage>
        <taxon>Eukaryota</taxon>
        <taxon>Fungi</taxon>
        <taxon>Dikarya</taxon>
        <taxon>Basidiomycota</taxon>
        <taxon>Agaricomycotina</taxon>
        <taxon>Agaricomycetes</taxon>
        <taxon>Agaricomycetidae</taxon>
        <taxon>Boletales</taxon>
        <taxon>Boletineae</taxon>
        <taxon>Boletaceae</taxon>
        <taxon>Boletoideae</taxon>
        <taxon>Boletus</taxon>
    </lineage>
</organism>
<feature type="region of interest" description="Disordered" evidence="1">
    <location>
        <begin position="1"/>
        <end position="25"/>
    </location>
</feature>
<dbReference type="EMBL" id="WHUW01000029">
    <property type="protein sequence ID" value="KAF8434359.1"/>
    <property type="molecule type" value="Genomic_DNA"/>
</dbReference>
<evidence type="ECO:0000313" key="3">
    <source>
        <dbReference type="Proteomes" id="UP001194468"/>
    </source>
</evidence>
<reference evidence="2" key="1">
    <citation type="submission" date="2019-10" db="EMBL/GenBank/DDBJ databases">
        <authorList>
            <consortium name="DOE Joint Genome Institute"/>
            <person name="Kuo A."/>
            <person name="Miyauchi S."/>
            <person name="Kiss E."/>
            <person name="Drula E."/>
            <person name="Kohler A."/>
            <person name="Sanchez-Garcia M."/>
            <person name="Andreopoulos B."/>
            <person name="Barry K.W."/>
            <person name="Bonito G."/>
            <person name="Buee M."/>
            <person name="Carver A."/>
            <person name="Chen C."/>
            <person name="Cichocki N."/>
            <person name="Clum A."/>
            <person name="Culley D."/>
            <person name="Crous P.W."/>
            <person name="Fauchery L."/>
            <person name="Girlanda M."/>
            <person name="Hayes R."/>
            <person name="Keri Z."/>
            <person name="LaButti K."/>
            <person name="Lipzen A."/>
            <person name="Lombard V."/>
            <person name="Magnuson J."/>
            <person name="Maillard F."/>
            <person name="Morin E."/>
            <person name="Murat C."/>
            <person name="Nolan M."/>
            <person name="Ohm R."/>
            <person name="Pangilinan J."/>
            <person name="Pereira M."/>
            <person name="Perotto S."/>
            <person name="Peter M."/>
            <person name="Riley R."/>
            <person name="Sitrit Y."/>
            <person name="Stielow B."/>
            <person name="Szollosi G."/>
            <person name="Zifcakova L."/>
            <person name="Stursova M."/>
            <person name="Spatafora J.W."/>
            <person name="Tedersoo L."/>
            <person name="Vaario L.-M."/>
            <person name="Yamada A."/>
            <person name="Yan M."/>
            <person name="Wang P."/>
            <person name="Xu J."/>
            <person name="Bruns T."/>
            <person name="Baldrian P."/>
            <person name="Vilgalys R."/>
            <person name="Henrissat B."/>
            <person name="Grigoriev I.V."/>
            <person name="Hibbett D."/>
            <person name="Nagy L.G."/>
            <person name="Martin F.M."/>
        </authorList>
    </citation>
    <scope>NUCLEOTIDE SEQUENCE</scope>
    <source>
        <strain evidence="2">BED1</strain>
    </source>
</reference>
<sequence>MRTTREQPLRECASQHQPQDHPADTTANTFLDLNQHRVLDEDIDIPNATADDLANEGSDEPVAAGGCRFVKPYPGVVASTHGRAERTFETILRMQQERGGLDVHAPFADGEEWELVKWLFRHVGQTGMEEFTKLPMVDRLNLSFTSKYALMKAVNKLPRSSEWKLKVLTVEGDLLRPDGQRETEEVELWLRDPVECIRELMADPTFRDDVCFEPQQAFDDQEGRTRRYDEMWTGEWWWEMQQRVPEGAAIAPLIVASDKTSLSQFRGDQEVWPVYLTVGNISKEVRRQPSRNAYVLVGYIPTTKLECFARKSRSLERYRLFHYCMATIMEPIIEAGQNGVEMTCPDGYVQWLYPILAAYVADFPEQCLVACCKESRCPKCTVRQQDRGSYTSSRVRTAARTLRHLQKYERGRMKKKEFEGKHGLRAVFEPFWAKLPHSDIFLCITPDILHQLHKGVFKDHFVAWCAEIIGDEELDARFKAMTSYAGLRHFKKGISKRKQWTGGDQKELERVFVGVIAGAVDHRVITAARALLDFISYSQYQSHTDDTLQKMEAALKSFHQNKAVFVDLGIRTDFNIPKIHSMNHYMASIRLFGSADGFNTEVPERLHIDLAKRAYRASNRRDYVIQMTTWLRRQDSIRLHDHFLKWASPRALIDSNSLPNRRFDILEDDPDTSESEGSAFVRDDLVPPQLAAVGARRSLRL</sequence>
<dbReference type="AlphaFoldDB" id="A0AAD4GBD8"/>
<proteinExistence type="predicted"/>
<gene>
    <name evidence="2" type="ORF">L210DRAFT_3410642</name>
</gene>
<keyword evidence="3" id="KW-1185">Reference proteome</keyword>
<evidence type="ECO:0000256" key="1">
    <source>
        <dbReference type="SAM" id="MobiDB-lite"/>
    </source>
</evidence>